<protein>
    <recommendedName>
        <fullName evidence="2">Aminoglycoside phosphotransferase domain-containing protein</fullName>
    </recommendedName>
</protein>
<feature type="compositionally biased region" description="Acidic residues" evidence="1">
    <location>
        <begin position="413"/>
        <end position="427"/>
    </location>
</feature>
<accession>A0A9P5M9H0</accession>
<dbReference type="AlphaFoldDB" id="A0A9P5M9H0"/>
<dbReference type="InterPro" id="IPR002575">
    <property type="entry name" value="Aminoglycoside_PTrfase"/>
</dbReference>
<reference evidence="3 4" key="1">
    <citation type="journal article" date="2020" name="Genome Biol. Evol.">
        <title>Comparative genomics of Sclerotiniaceae.</title>
        <authorList>
            <person name="Valero Jimenez C.A."/>
            <person name="Steentjes M."/>
            <person name="Scholten O.E."/>
            <person name="Van Kan J.A.L."/>
        </authorList>
    </citation>
    <scope>NUCLEOTIDE SEQUENCE [LARGE SCALE GENOMIC DNA]</scope>
    <source>
        <strain evidence="3 4">MUCL 94</strain>
    </source>
</reference>
<dbReference type="SUPFAM" id="SSF56112">
    <property type="entry name" value="Protein kinase-like (PK-like)"/>
    <property type="match status" value="1"/>
</dbReference>
<dbReference type="RefSeq" id="XP_038737489.1">
    <property type="nucleotide sequence ID" value="XM_038871588.1"/>
</dbReference>
<dbReference type="InterPro" id="IPR051678">
    <property type="entry name" value="AGP_Transferase"/>
</dbReference>
<dbReference type="EMBL" id="RCSW01000002">
    <property type="protein sequence ID" value="KAF7953679.1"/>
    <property type="molecule type" value="Genomic_DNA"/>
</dbReference>
<dbReference type="PANTHER" id="PTHR21310:SF55">
    <property type="entry name" value="AMINOGLYCOSIDE PHOSPHOTRANSFERASE DOMAIN-CONTAINING PROTEIN"/>
    <property type="match status" value="1"/>
</dbReference>
<evidence type="ECO:0000313" key="4">
    <source>
        <dbReference type="Proteomes" id="UP000710849"/>
    </source>
</evidence>
<proteinExistence type="predicted"/>
<comment type="caution">
    <text evidence="3">The sequence shown here is derived from an EMBL/GenBank/DDBJ whole genome shotgun (WGS) entry which is preliminary data.</text>
</comment>
<feature type="domain" description="Aminoglycoside phosphotransferase" evidence="2">
    <location>
        <begin position="87"/>
        <end position="320"/>
    </location>
</feature>
<evidence type="ECO:0000256" key="1">
    <source>
        <dbReference type="SAM" id="MobiDB-lite"/>
    </source>
</evidence>
<dbReference type="Proteomes" id="UP000710849">
    <property type="component" value="Unassembled WGS sequence"/>
</dbReference>
<dbReference type="GeneID" id="62144667"/>
<dbReference type="Gene3D" id="3.90.1200.10">
    <property type="match status" value="1"/>
</dbReference>
<name>A0A9P5M9H0_9HELO</name>
<dbReference type="Pfam" id="PF01636">
    <property type="entry name" value="APH"/>
    <property type="match status" value="1"/>
</dbReference>
<organism evidence="3 4">
    <name type="scientific">Botrytis byssoidea</name>
    <dbReference type="NCBI Taxonomy" id="139641"/>
    <lineage>
        <taxon>Eukaryota</taxon>
        <taxon>Fungi</taxon>
        <taxon>Dikarya</taxon>
        <taxon>Ascomycota</taxon>
        <taxon>Pezizomycotina</taxon>
        <taxon>Leotiomycetes</taxon>
        <taxon>Helotiales</taxon>
        <taxon>Sclerotiniaceae</taxon>
        <taxon>Botrytis</taxon>
    </lineage>
</organism>
<keyword evidence="4" id="KW-1185">Reference proteome</keyword>
<sequence>MEEEKVQKLPPRVIQHMTEFDTTYHPGVDPKDLVHLVHDTVVSERKELKSTRRRPGEIFCYNCGLDDDLARDGYTSRVKIAHIRQNNALWELGGPEGPWILKDEINVAKDSKSVDYTVQKFLRDANVGIPLVEMYRFGGGDEKFNFTMMSRAKGKTLGEWRDNLCDEQYKDVEMDLLKHIKSIRQFTSPHMRRVDGGELHDNYIGSCCGFPCMETGRNEEEWLENLTPAIRKALLNKLWMRNKAGLQDPTERDAWVKKADEHIARIKAGFPKGGPYVLTHGDLHDGNVYCSNDNADQKWKVTAIIDWETAGYYPWWVELARNPQLLRGSGTIEERLSGFSPPTFNTEHWKPMMKALDGICQLWSDGAYIDRSSHGKGRANKWFSKDFCDCHKVKRTFLEIDMGWPQEHHDVFDPELSDPEDNPEEEDLSTKYAFEKDEREFLRWFNTISN</sequence>
<dbReference type="PANTHER" id="PTHR21310">
    <property type="entry name" value="AMINOGLYCOSIDE PHOSPHOTRANSFERASE-RELATED-RELATED"/>
    <property type="match status" value="1"/>
</dbReference>
<evidence type="ECO:0000313" key="3">
    <source>
        <dbReference type="EMBL" id="KAF7953679.1"/>
    </source>
</evidence>
<dbReference type="InterPro" id="IPR011009">
    <property type="entry name" value="Kinase-like_dom_sf"/>
</dbReference>
<feature type="region of interest" description="Disordered" evidence="1">
    <location>
        <begin position="409"/>
        <end position="430"/>
    </location>
</feature>
<evidence type="ECO:0000259" key="2">
    <source>
        <dbReference type="Pfam" id="PF01636"/>
    </source>
</evidence>
<gene>
    <name evidence="3" type="ORF">EAE97_001078</name>
</gene>